<keyword evidence="2" id="KW-1133">Transmembrane helix</keyword>
<dbReference type="AlphaFoldDB" id="A0A1G7DYM6"/>
<dbReference type="RefSeq" id="WP_090595620.1">
    <property type="nucleotide sequence ID" value="NZ_LT629688.1"/>
</dbReference>
<dbReference type="STRING" id="675864.SAMN04489747_3763"/>
<feature type="compositionally biased region" description="Pro residues" evidence="1">
    <location>
        <begin position="34"/>
        <end position="43"/>
    </location>
</feature>
<keyword evidence="5" id="KW-1185">Reference proteome</keyword>
<dbReference type="EMBL" id="LT629688">
    <property type="protein sequence ID" value="SDE56593.1"/>
    <property type="molecule type" value="Genomic_DNA"/>
</dbReference>
<name>A0A1G7DYM6_9ACTN</name>
<proteinExistence type="predicted"/>
<dbReference type="Proteomes" id="UP000198546">
    <property type="component" value="Chromosome i"/>
</dbReference>
<keyword evidence="2" id="KW-0472">Membrane</keyword>
<accession>A0A1G7DYM6</accession>
<evidence type="ECO:0000313" key="5">
    <source>
        <dbReference type="Proteomes" id="UP000198546"/>
    </source>
</evidence>
<keyword evidence="2" id="KW-0812">Transmembrane</keyword>
<organism evidence="4 5">
    <name type="scientific">Auraticoccus monumenti</name>
    <dbReference type="NCBI Taxonomy" id="675864"/>
    <lineage>
        <taxon>Bacteria</taxon>
        <taxon>Bacillati</taxon>
        <taxon>Actinomycetota</taxon>
        <taxon>Actinomycetes</taxon>
        <taxon>Propionibacteriales</taxon>
        <taxon>Propionibacteriaceae</taxon>
        <taxon>Auraticoccus</taxon>
    </lineage>
</organism>
<gene>
    <name evidence="4" type="ORF">SAMN04489747_3763</name>
</gene>
<protein>
    <recommendedName>
        <fullName evidence="3">DUF2510 domain-containing protein</fullName>
    </recommendedName>
</protein>
<evidence type="ECO:0000313" key="4">
    <source>
        <dbReference type="EMBL" id="SDE56593.1"/>
    </source>
</evidence>
<dbReference type="Pfam" id="PF10708">
    <property type="entry name" value="DUF2510"/>
    <property type="match status" value="1"/>
</dbReference>
<feature type="compositionally biased region" description="Basic and acidic residues" evidence="1">
    <location>
        <begin position="141"/>
        <end position="151"/>
    </location>
</feature>
<feature type="region of interest" description="Disordered" evidence="1">
    <location>
        <begin position="80"/>
        <end position="157"/>
    </location>
</feature>
<feature type="transmembrane region" description="Helical" evidence="2">
    <location>
        <begin position="57"/>
        <end position="79"/>
    </location>
</feature>
<feature type="region of interest" description="Disordered" evidence="1">
    <location>
        <begin position="1"/>
        <end position="50"/>
    </location>
</feature>
<reference evidence="4 5" key="1">
    <citation type="submission" date="2016-10" db="EMBL/GenBank/DDBJ databases">
        <authorList>
            <person name="de Groot N.N."/>
        </authorList>
    </citation>
    <scope>NUCLEOTIDE SEQUENCE [LARGE SCALE GENOMIC DNA]</scope>
    <source>
        <strain evidence="4 5">MON 2.2</strain>
    </source>
</reference>
<evidence type="ECO:0000256" key="2">
    <source>
        <dbReference type="SAM" id="Phobius"/>
    </source>
</evidence>
<evidence type="ECO:0000256" key="1">
    <source>
        <dbReference type="SAM" id="MobiDB-lite"/>
    </source>
</evidence>
<sequence length="305" mass="31948">MSTPGWYPDPSGQPGYRWWDGRAWTAATSRTPGATPPPGPPAAGPGDGRRGRGRGGVIALVAVLAVLALVAALLVPRLLGDDDRADPGPAPTSTVSAWDETSRPTPTPTPTPTPVSPTPSASGGTPSEGGLESCPYGDPYVRQDHPVDGRVHGGGLSQEPVPGWEDYAGSGYTWAYDVAGQYDHVTDRWIASTVVGAISTADGFAEPQQAARDMMDCLASSDYYATFVERQDVVSEAVTVDGRPGWWLRAEIRVDERQVEGDVADVVVVDDGSGESLSFFSSCAPLGDTGRIALIDAARESLRVG</sequence>
<evidence type="ECO:0000259" key="3">
    <source>
        <dbReference type="Pfam" id="PF10708"/>
    </source>
</evidence>
<feature type="compositionally biased region" description="Low complexity" evidence="1">
    <location>
        <begin position="118"/>
        <end position="130"/>
    </location>
</feature>
<dbReference type="OrthoDB" id="5065474at2"/>
<dbReference type="InterPro" id="IPR018929">
    <property type="entry name" value="DUF2510"/>
</dbReference>
<feature type="compositionally biased region" description="Pro residues" evidence="1">
    <location>
        <begin position="105"/>
        <end position="117"/>
    </location>
</feature>
<feature type="domain" description="DUF2510" evidence="3">
    <location>
        <begin position="4"/>
        <end position="36"/>
    </location>
</feature>